<dbReference type="Pfam" id="PF05047">
    <property type="entry name" value="L51_S25_CI-B8"/>
    <property type="match status" value="1"/>
</dbReference>
<dbReference type="PANTHER" id="PTHR13274">
    <property type="entry name" value="MITOCHONDRIAL RIBOSOMAL PROTEIN S25"/>
    <property type="match status" value="1"/>
</dbReference>
<evidence type="ECO:0000256" key="4">
    <source>
        <dbReference type="ARBA" id="ARBA00023274"/>
    </source>
</evidence>
<dbReference type="Proteomes" id="UP000801428">
    <property type="component" value="Unassembled WGS sequence"/>
</dbReference>
<name>A0A9P4WDR6_CURKU</name>
<dbReference type="InterPro" id="IPR036249">
    <property type="entry name" value="Thioredoxin-like_sf"/>
</dbReference>
<dbReference type="SMART" id="SM00916">
    <property type="entry name" value="L51_S25_CI-B8"/>
    <property type="match status" value="1"/>
</dbReference>
<keyword evidence="8" id="KW-1185">Reference proteome</keyword>
<proteinExistence type="predicted"/>
<evidence type="ECO:0000256" key="5">
    <source>
        <dbReference type="SAM" id="MobiDB-lite"/>
    </source>
</evidence>
<dbReference type="OrthoDB" id="1696305at2759"/>
<keyword evidence="3" id="KW-0496">Mitochondrion</keyword>
<evidence type="ECO:0000259" key="6">
    <source>
        <dbReference type="SMART" id="SM00916"/>
    </source>
</evidence>
<protein>
    <recommendedName>
        <fullName evidence="6">Ribosomal protein/NADH dehydrogenase domain-containing protein</fullName>
    </recommendedName>
</protein>
<feature type="region of interest" description="Disordered" evidence="5">
    <location>
        <begin position="93"/>
        <end position="128"/>
    </location>
</feature>
<evidence type="ECO:0000313" key="7">
    <source>
        <dbReference type="EMBL" id="KAF3008712.1"/>
    </source>
</evidence>
<keyword evidence="4" id="KW-0687">Ribonucleoprotein</keyword>
<feature type="domain" description="Ribosomal protein/NADH dehydrogenase" evidence="6">
    <location>
        <begin position="40"/>
        <end position="157"/>
    </location>
</feature>
<evidence type="ECO:0000256" key="2">
    <source>
        <dbReference type="ARBA" id="ARBA00022980"/>
    </source>
</evidence>
<dbReference type="GO" id="GO:0005840">
    <property type="term" value="C:ribosome"/>
    <property type="evidence" value="ECO:0007669"/>
    <property type="project" value="UniProtKB-KW"/>
</dbReference>
<dbReference type="GO" id="GO:1990904">
    <property type="term" value="C:ribonucleoprotein complex"/>
    <property type="evidence" value="ECO:0007669"/>
    <property type="project" value="UniProtKB-KW"/>
</dbReference>
<feature type="compositionally biased region" description="Low complexity" evidence="5">
    <location>
        <begin position="102"/>
        <end position="119"/>
    </location>
</feature>
<comment type="subcellular location">
    <subcellularLocation>
        <location evidence="1">Mitochondrion</location>
    </subcellularLocation>
</comment>
<dbReference type="InterPro" id="IPR040049">
    <property type="entry name" value="Ribosomal_mS25/mL61"/>
</dbReference>
<dbReference type="GO" id="GO:0005739">
    <property type="term" value="C:mitochondrion"/>
    <property type="evidence" value="ECO:0007669"/>
    <property type="project" value="UniProtKB-SubCell"/>
</dbReference>
<dbReference type="EMBL" id="SWKU01000003">
    <property type="protein sequence ID" value="KAF3008712.1"/>
    <property type="molecule type" value="Genomic_DNA"/>
</dbReference>
<accession>A0A9P4WDR6</accession>
<keyword evidence="2" id="KW-0689">Ribosomal protein</keyword>
<gene>
    <name evidence="7" type="ORF">E8E13_009642</name>
</gene>
<dbReference type="PANTHER" id="PTHR13274:SF2">
    <property type="entry name" value="SMALL RIBOSOMAL SUBUNIT PROTEIN MS25"/>
    <property type="match status" value="1"/>
</dbReference>
<evidence type="ECO:0000313" key="8">
    <source>
        <dbReference type="Proteomes" id="UP000801428"/>
    </source>
</evidence>
<evidence type="ECO:0000256" key="1">
    <source>
        <dbReference type="ARBA" id="ARBA00004173"/>
    </source>
</evidence>
<dbReference type="SUPFAM" id="SSF52833">
    <property type="entry name" value="Thioredoxin-like"/>
    <property type="match status" value="1"/>
</dbReference>
<dbReference type="AlphaFoldDB" id="A0A9P4WDR6"/>
<organism evidence="7 8">
    <name type="scientific">Curvularia kusanoi</name>
    <name type="common">Cochliobolus kusanoi</name>
    <dbReference type="NCBI Taxonomy" id="90978"/>
    <lineage>
        <taxon>Eukaryota</taxon>
        <taxon>Fungi</taxon>
        <taxon>Dikarya</taxon>
        <taxon>Ascomycota</taxon>
        <taxon>Pezizomycotina</taxon>
        <taxon>Dothideomycetes</taxon>
        <taxon>Pleosporomycetidae</taxon>
        <taxon>Pleosporales</taxon>
        <taxon>Pleosporineae</taxon>
        <taxon>Pleosporaceae</taxon>
        <taxon>Curvularia</taxon>
    </lineage>
</organism>
<dbReference type="InterPro" id="IPR007741">
    <property type="entry name" value="Ribosomal_mL43/mS25/NADH_DH"/>
</dbReference>
<evidence type="ECO:0000256" key="3">
    <source>
        <dbReference type="ARBA" id="ARBA00023128"/>
    </source>
</evidence>
<dbReference type="GO" id="GO:0003735">
    <property type="term" value="F:structural constituent of ribosome"/>
    <property type="evidence" value="ECO:0007669"/>
    <property type="project" value="InterPro"/>
</dbReference>
<sequence>MVNITSRATKLQQLLWIRNGPGALVLPKEVSKISMEFNTKLYGGHRGARKFWREMLPRIKFRNPSIPIEISRHNSPEGPALLHIWTKSIPNTPDGSSNTSIPSLQTQSATAATPPSATPNARNTQVPDATAPTFTIDVRNQAQSEILDALLAKLPESQILHPTPEEEQQMIEMDEAKARSEADRVLIGVETHNEVCEITDSQ</sequence>
<comment type="caution">
    <text evidence="7">The sequence shown here is derived from an EMBL/GenBank/DDBJ whole genome shotgun (WGS) entry which is preliminary data.</text>
</comment>
<reference evidence="7" key="1">
    <citation type="submission" date="2019-04" db="EMBL/GenBank/DDBJ databases">
        <title>Sequencing of skin fungus with MAO and IRED activity.</title>
        <authorList>
            <person name="Marsaioli A.J."/>
            <person name="Bonatto J.M.C."/>
            <person name="Reis Junior O."/>
        </authorList>
    </citation>
    <scope>NUCLEOTIDE SEQUENCE</scope>
    <source>
        <strain evidence="7">30M1</strain>
    </source>
</reference>